<dbReference type="SUPFAM" id="SSF52080">
    <property type="entry name" value="Ribosomal proteins L15p and L18e"/>
    <property type="match status" value="1"/>
</dbReference>
<keyword evidence="5" id="KW-0542">Nucleomorph</keyword>
<dbReference type="GO" id="GO:0003735">
    <property type="term" value="F:structural constituent of ribosome"/>
    <property type="evidence" value="ECO:0007669"/>
    <property type="project" value="TreeGrafter"/>
</dbReference>
<feature type="region of interest" description="Disordered" evidence="4">
    <location>
        <begin position="1"/>
        <end position="42"/>
    </location>
</feature>
<gene>
    <name evidence="5" type="primary">rpl27a</name>
</gene>
<keyword evidence="3" id="KW-0687">Ribonucleoprotein</keyword>
<dbReference type="GO" id="GO:0022625">
    <property type="term" value="C:cytosolic large ribosomal subunit"/>
    <property type="evidence" value="ECO:0007669"/>
    <property type="project" value="TreeGrafter"/>
</dbReference>
<evidence type="ECO:0000313" key="5">
    <source>
        <dbReference type="EMBL" id="BAS01435.1"/>
    </source>
</evidence>
<dbReference type="AlphaFoldDB" id="A0A0H5BJX6"/>
<organism evidence="5">
    <name type="scientific">Lotharella vacuolata</name>
    <dbReference type="NCBI Taxonomy" id="74820"/>
    <lineage>
        <taxon>Eukaryota</taxon>
        <taxon>Sar</taxon>
        <taxon>Rhizaria</taxon>
        <taxon>Cercozoa</taxon>
        <taxon>Chlorarachniophyceae</taxon>
        <taxon>Lotharella</taxon>
    </lineage>
</organism>
<protein>
    <submittedName>
        <fullName evidence="5">Ribosomal protein L27a</fullName>
    </submittedName>
</protein>
<dbReference type="PANTHER" id="PTHR11721">
    <property type="entry name" value="60S RIBOSOMAL PROTEIN L27A"/>
    <property type="match status" value="1"/>
</dbReference>
<feature type="compositionally biased region" description="Basic residues" evidence="4">
    <location>
        <begin position="21"/>
        <end position="42"/>
    </location>
</feature>
<dbReference type="PANTHER" id="PTHR11721:SF3">
    <property type="entry name" value="LARGE RIBOSOMAL SUBUNIT PROTEIN UL15"/>
    <property type="match status" value="1"/>
</dbReference>
<feature type="compositionally biased region" description="Basic residues" evidence="4">
    <location>
        <begin position="1"/>
        <end position="12"/>
    </location>
</feature>
<evidence type="ECO:0000256" key="4">
    <source>
        <dbReference type="SAM" id="MobiDB-lite"/>
    </source>
</evidence>
<keyword evidence="2 5" id="KW-0689">Ribosomal protein</keyword>
<geneLocation type="nucleomorph" evidence="5"/>
<dbReference type="InterPro" id="IPR036227">
    <property type="entry name" value="Ribosomal_uL15/eL18_sf"/>
</dbReference>
<comment type="similarity">
    <text evidence="1">Belongs to the universal ribosomal protein uL15 family.</text>
</comment>
<accession>A0A0H5BJX6</accession>
<name>A0A0H5BJX6_9EUKA</name>
<evidence type="ECO:0000256" key="3">
    <source>
        <dbReference type="ARBA" id="ARBA00023274"/>
    </source>
</evidence>
<reference evidence="5" key="1">
    <citation type="journal article" date="2015" name="Genome Biol. Evol.">
        <title>Nucleomorph Genome Sequences of Two Chlorarachniophytes, Amorphochlora amoebiformis and Lotharella vacuolata.</title>
        <authorList>
            <person name="Suzuki S."/>
            <person name="Shirato S."/>
            <person name="Hirakawa Y."/>
            <person name="Ishida K."/>
        </authorList>
    </citation>
    <scope>NUCLEOTIDE SEQUENCE</scope>
    <source>
        <strain evidence="5">CCMP240</strain>
    </source>
</reference>
<sequence>MTTKIKKNRKMRGTISSGKGRVGKHRKHPSGRGKSGGQHHHKNIFSKKYPLYFGKKGMRFFYLNKNKYSSKIILLNTLTNIVKYKVHNNNSKLIHFSTSMTFLLSYVALKHIKKTKILKNKNCDVVCSVFIIKKYSRNIIENIIKAKNICFTPIN</sequence>
<evidence type="ECO:0000256" key="1">
    <source>
        <dbReference type="ARBA" id="ARBA00007320"/>
    </source>
</evidence>
<proteinExistence type="inferred from homology"/>
<evidence type="ECO:0000256" key="2">
    <source>
        <dbReference type="ARBA" id="ARBA00022980"/>
    </source>
</evidence>
<dbReference type="EMBL" id="AB996599">
    <property type="protein sequence ID" value="BAS01435.1"/>
    <property type="molecule type" value="Genomic_DNA"/>
</dbReference>